<proteinExistence type="predicted"/>
<dbReference type="KEGG" id="bany:112054563"/>
<dbReference type="OrthoDB" id="7443816at2759"/>
<evidence type="ECO:0000313" key="2">
    <source>
        <dbReference type="RefSeq" id="XP_023950163.2"/>
    </source>
</evidence>
<organism evidence="1 2">
    <name type="scientific">Bicyclus anynana</name>
    <name type="common">Squinting bush brown butterfly</name>
    <dbReference type="NCBI Taxonomy" id="110368"/>
    <lineage>
        <taxon>Eukaryota</taxon>
        <taxon>Metazoa</taxon>
        <taxon>Ecdysozoa</taxon>
        <taxon>Arthropoda</taxon>
        <taxon>Hexapoda</taxon>
        <taxon>Insecta</taxon>
        <taxon>Pterygota</taxon>
        <taxon>Neoptera</taxon>
        <taxon>Endopterygota</taxon>
        <taxon>Lepidoptera</taxon>
        <taxon>Glossata</taxon>
        <taxon>Ditrysia</taxon>
        <taxon>Papilionoidea</taxon>
        <taxon>Nymphalidae</taxon>
        <taxon>Satyrinae</taxon>
        <taxon>Satyrini</taxon>
        <taxon>Mycalesina</taxon>
        <taxon>Bicyclus</taxon>
    </lineage>
</organism>
<protein>
    <submittedName>
        <fullName evidence="2">Uncharacterized protein LOC112054563</fullName>
    </submittedName>
</protein>
<gene>
    <name evidence="2" type="primary">LOC112054563</name>
</gene>
<dbReference type="Proteomes" id="UP001652582">
    <property type="component" value="Chromosome 17"/>
</dbReference>
<dbReference type="GeneID" id="112054563"/>
<dbReference type="RefSeq" id="XP_023950163.2">
    <property type="nucleotide sequence ID" value="XM_024094395.2"/>
</dbReference>
<sequence length="156" mass="17616">MSNTTDEFCSEKYMFNIENYSAVNVQSPHPQSTRFATVNSNWTCMRSEGFWVSNGGVLEVTAFMNATSLTDHVWIEVRQNFFGGCDFLVGLGALLPSRNPTWQTIRVTVEHDSSAVFRGYIVLWGRAAPQSLVMIDSFRYISRSTDEADCLAYDNN</sequence>
<accession>A0A6J1NZC6</accession>
<reference evidence="2" key="1">
    <citation type="submission" date="2025-08" db="UniProtKB">
        <authorList>
            <consortium name="RefSeq"/>
        </authorList>
    </citation>
    <scope>IDENTIFICATION</scope>
</reference>
<name>A0A6J1NZC6_BICAN</name>
<evidence type="ECO:0000313" key="1">
    <source>
        <dbReference type="Proteomes" id="UP001652582"/>
    </source>
</evidence>
<dbReference type="AlphaFoldDB" id="A0A6J1NZC6"/>
<keyword evidence="1" id="KW-1185">Reference proteome</keyword>